<protein>
    <recommendedName>
        <fullName evidence="1">Carbohydrate-binding domain-containing protein</fullName>
    </recommendedName>
</protein>
<dbReference type="EMBL" id="UINC01102141">
    <property type="protein sequence ID" value="SVC63525.1"/>
    <property type="molecule type" value="Genomic_DNA"/>
</dbReference>
<dbReference type="SUPFAM" id="SSF49344">
    <property type="entry name" value="CBD9-like"/>
    <property type="match status" value="1"/>
</dbReference>
<dbReference type="AlphaFoldDB" id="A0A382NT56"/>
<proteinExistence type="predicted"/>
<evidence type="ECO:0000313" key="2">
    <source>
        <dbReference type="EMBL" id="SVC63525.1"/>
    </source>
</evidence>
<dbReference type="PANTHER" id="PTHR35532:SF5">
    <property type="entry name" value="CARBOHYDRATE-BINDING DOMAIN-CONTAINING PROTEIN"/>
    <property type="match status" value="1"/>
</dbReference>
<dbReference type="GO" id="GO:0004553">
    <property type="term" value="F:hydrolase activity, hydrolyzing O-glycosyl compounds"/>
    <property type="evidence" value="ECO:0007669"/>
    <property type="project" value="InterPro"/>
</dbReference>
<gene>
    <name evidence="2" type="ORF">METZ01_LOCUS316379</name>
</gene>
<dbReference type="PANTHER" id="PTHR35532">
    <property type="entry name" value="SIMILAR TO POLYHYDROXYALKANOATE DEPOLYMERASE"/>
    <property type="match status" value="1"/>
</dbReference>
<feature type="domain" description="Carbohydrate-binding" evidence="1">
    <location>
        <begin position="22"/>
        <end position="100"/>
    </location>
</feature>
<dbReference type="Gene3D" id="2.60.40.1190">
    <property type="match status" value="1"/>
</dbReference>
<name>A0A382NT56_9ZZZZ</name>
<organism evidence="2">
    <name type="scientific">marine metagenome</name>
    <dbReference type="NCBI Taxonomy" id="408172"/>
    <lineage>
        <taxon>unclassified sequences</taxon>
        <taxon>metagenomes</taxon>
        <taxon>ecological metagenomes</taxon>
    </lineage>
</organism>
<dbReference type="Pfam" id="PF06452">
    <property type="entry name" value="CBM9_1"/>
    <property type="match status" value="1"/>
</dbReference>
<dbReference type="InterPro" id="IPR010502">
    <property type="entry name" value="Carb-bd_dom_fam9"/>
</dbReference>
<dbReference type="CDD" id="cd09620">
    <property type="entry name" value="CBM9_like_3"/>
    <property type="match status" value="1"/>
</dbReference>
<accession>A0A382NT56</accession>
<reference evidence="2" key="1">
    <citation type="submission" date="2018-05" db="EMBL/GenBank/DDBJ databases">
        <authorList>
            <person name="Lanie J.A."/>
            <person name="Ng W.-L."/>
            <person name="Kazmierczak K.M."/>
            <person name="Andrzejewski T.M."/>
            <person name="Davidsen T.M."/>
            <person name="Wayne K.J."/>
            <person name="Tettelin H."/>
            <person name="Glass J.I."/>
            <person name="Rusch D."/>
            <person name="Podicherti R."/>
            <person name="Tsui H.-C.T."/>
            <person name="Winkler M.E."/>
        </authorList>
    </citation>
    <scope>NUCLEOTIDE SEQUENCE</scope>
</reference>
<feature type="non-terminal residue" evidence="2">
    <location>
        <position position="1"/>
    </location>
</feature>
<feature type="non-terminal residue" evidence="2">
    <location>
        <position position="150"/>
    </location>
</feature>
<dbReference type="GO" id="GO:0016052">
    <property type="term" value="P:carbohydrate catabolic process"/>
    <property type="evidence" value="ECO:0007669"/>
    <property type="project" value="InterPro"/>
</dbReference>
<sequence length="150" mass="16544">VTIIAPHAIYPVQRADRKPTIRGRLDEPMWNQAARTTRFVSSSSGGVAFFDTQAAVSWDEEALYVAAWLEEHDVWTTGQARRGLTWQENTFEVFIASEGALYQLSVNPAGDAEELLFIWKDAYQAGGRYDVPDLNLAQCRPAVVGGDGGP</sequence>
<evidence type="ECO:0000259" key="1">
    <source>
        <dbReference type="Pfam" id="PF06452"/>
    </source>
</evidence>
<dbReference type="GO" id="GO:0030246">
    <property type="term" value="F:carbohydrate binding"/>
    <property type="evidence" value="ECO:0007669"/>
    <property type="project" value="InterPro"/>
</dbReference>